<comment type="caution">
    <text evidence="1">The sequence shown here is derived from an EMBL/GenBank/DDBJ whole genome shotgun (WGS) entry which is preliminary data.</text>
</comment>
<organism evidence="1 2">
    <name type="scientific">Metabacillus fastidiosus</name>
    <dbReference type="NCBI Taxonomy" id="1458"/>
    <lineage>
        <taxon>Bacteria</taxon>
        <taxon>Bacillati</taxon>
        <taxon>Bacillota</taxon>
        <taxon>Bacilli</taxon>
        <taxon>Bacillales</taxon>
        <taxon>Bacillaceae</taxon>
        <taxon>Metabacillus</taxon>
    </lineage>
</organism>
<dbReference type="EMBL" id="JARTFS010000024">
    <property type="protein sequence ID" value="MED4404117.1"/>
    <property type="molecule type" value="Genomic_DNA"/>
</dbReference>
<proteinExistence type="predicted"/>
<reference evidence="1 2" key="1">
    <citation type="submission" date="2023-03" db="EMBL/GenBank/DDBJ databases">
        <title>Bacillus Genome Sequencing.</title>
        <authorList>
            <person name="Dunlap C."/>
        </authorList>
    </citation>
    <scope>NUCLEOTIDE SEQUENCE [LARGE SCALE GENOMIC DNA]</scope>
    <source>
        <strain evidence="1 2">NRS-1717</strain>
    </source>
</reference>
<keyword evidence="2" id="KW-1185">Reference proteome</keyword>
<evidence type="ECO:0000313" key="1">
    <source>
        <dbReference type="EMBL" id="MED4404117.1"/>
    </source>
</evidence>
<gene>
    <name evidence="1" type="ORF">P9271_22785</name>
</gene>
<sequence>MICCSYCETENQENDKNCSFYAAELKRLRPKVREFVYLELWESPFKELELFHTYDLLVLLRLVRAERTKSYDLMRTVQKALEDVETDKEF</sequence>
<accession>A0ABU6P606</accession>
<name>A0ABU6P606_9BACI</name>
<evidence type="ECO:0000313" key="2">
    <source>
        <dbReference type="Proteomes" id="UP001342826"/>
    </source>
</evidence>
<dbReference type="RefSeq" id="WP_328016002.1">
    <property type="nucleotide sequence ID" value="NZ_JARTFS010000024.1"/>
</dbReference>
<protein>
    <submittedName>
        <fullName evidence="1">Uncharacterized protein</fullName>
    </submittedName>
</protein>
<dbReference type="Proteomes" id="UP001342826">
    <property type="component" value="Unassembled WGS sequence"/>
</dbReference>